<organism evidence="2 3">
    <name type="scientific">Paraglomus occultum</name>
    <dbReference type="NCBI Taxonomy" id="144539"/>
    <lineage>
        <taxon>Eukaryota</taxon>
        <taxon>Fungi</taxon>
        <taxon>Fungi incertae sedis</taxon>
        <taxon>Mucoromycota</taxon>
        <taxon>Glomeromycotina</taxon>
        <taxon>Glomeromycetes</taxon>
        <taxon>Paraglomerales</taxon>
        <taxon>Paraglomeraceae</taxon>
        <taxon>Paraglomus</taxon>
    </lineage>
</organism>
<keyword evidence="3" id="KW-1185">Reference proteome</keyword>
<feature type="region of interest" description="Disordered" evidence="1">
    <location>
        <begin position="193"/>
        <end position="217"/>
    </location>
</feature>
<name>A0A9N8W2Q1_9GLOM</name>
<evidence type="ECO:0000313" key="3">
    <source>
        <dbReference type="Proteomes" id="UP000789572"/>
    </source>
</evidence>
<evidence type="ECO:0000256" key="1">
    <source>
        <dbReference type="SAM" id="MobiDB-lite"/>
    </source>
</evidence>
<feature type="compositionally biased region" description="Basic and acidic residues" evidence="1">
    <location>
        <begin position="36"/>
        <end position="50"/>
    </location>
</feature>
<gene>
    <name evidence="2" type="ORF">POCULU_LOCUS1237</name>
</gene>
<dbReference type="AlphaFoldDB" id="A0A9N8W2Q1"/>
<proteinExistence type="predicted"/>
<dbReference type="Proteomes" id="UP000789572">
    <property type="component" value="Unassembled WGS sequence"/>
</dbReference>
<feature type="compositionally biased region" description="Basic residues" evidence="1">
    <location>
        <begin position="205"/>
        <end position="217"/>
    </location>
</feature>
<feature type="region of interest" description="Disordered" evidence="1">
    <location>
        <begin position="128"/>
        <end position="159"/>
    </location>
</feature>
<dbReference type="EMBL" id="CAJVPJ010000088">
    <property type="protein sequence ID" value="CAG8475000.1"/>
    <property type="molecule type" value="Genomic_DNA"/>
</dbReference>
<accession>A0A9N8W2Q1</accession>
<dbReference type="OrthoDB" id="10066279at2759"/>
<feature type="compositionally biased region" description="Acidic residues" evidence="1">
    <location>
        <begin position="51"/>
        <end position="64"/>
    </location>
</feature>
<feature type="compositionally biased region" description="Low complexity" evidence="1">
    <location>
        <begin position="193"/>
        <end position="204"/>
    </location>
</feature>
<reference evidence="2" key="1">
    <citation type="submission" date="2021-06" db="EMBL/GenBank/DDBJ databases">
        <authorList>
            <person name="Kallberg Y."/>
            <person name="Tangrot J."/>
            <person name="Rosling A."/>
        </authorList>
    </citation>
    <scope>NUCLEOTIDE SEQUENCE</scope>
    <source>
        <strain evidence="2">IA702</strain>
    </source>
</reference>
<sequence length="264" mass="29556">MEEATTGVSTALRTCHPFYDSENPFLSADSPLRLRKSSEYEKKSKDKLSDNESDGDDEWVDEDDAANKENTTPRARRIATPTVLPSPYIQNDTTTPPLPFGVPLKGINTPVQNVDTPVKVTSVPVQDINTPVQGSNETPTQDMTASAQNMSTPTRKRTQYVTTPVQDMKTPVQRISTPVRGINTPLQVVRQGISITPSRSSTSSPRRKQMRSTSRRVRVRRVQRVNPAVYDMSESWYIKVGSRLSIYAKDVVCMLKHTCNVVWM</sequence>
<feature type="region of interest" description="Disordered" evidence="1">
    <location>
        <begin position="18"/>
        <end position="94"/>
    </location>
</feature>
<feature type="non-terminal residue" evidence="2">
    <location>
        <position position="1"/>
    </location>
</feature>
<evidence type="ECO:0000313" key="2">
    <source>
        <dbReference type="EMBL" id="CAG8475000.1"/>
    </source>
</evidence>
<protein>
    <submittedName>
        <fullName evidence="2">4606_t:CDS:1</fullName>
    </submittedName>
</protein>
<comment type="caution">
    <text evidence="2">The sequence shown here is derived from an EMBL/GenBank/DDBJ whole genome shotgun (WGS) entry which is preliminary data.</text>
</comment>